<dbReference type="GO" id="GO:0098703">
    <property type="term" value="P:calcium ion import across plasma membrane"/>
    <property type="evidence" value="ECO:0007669"/>
    <property type="project" value="TreeGrafter"/>
</dbReference>
<evidence type="ECO:0000256" key="1">
    <source>
        <dbReference type="ARBA" id="ARBA00022729"/>
    </source>
</evidence>
<evidence type="ECO:0000313" key="7">
    <source>
        <dbReference type="WBParaSite" id="MhA1_Contig481.frz3.fgene4"/>
    </source>
</evidence>
<keyword evidence="4" id="KW-0813">Transport</keyword>
<keyword evidence="3" id="KW-0106">Calcium</keyword>
<dbReference type="Pfam" id="PF03160">
    <property type="entry name" value="Calx-beta"/>
    <property type="match status" value="1"/>
</dbReference>
<dbReference type="GO" id="GO:0098794">
    <property type="term" value="C:postsynapse"/>
    <property type="evidence" value="ECO:0007669"/>
    <property type="project" value="TreeGrafter"/>
</dbReference>
<sequence>MALMQQRHYLDVIKKLRSENPNLSVPELERLASTWIFTEIPKSRAFYRIQAIRKMTGNGDISIKRLKERAEDDHQNVAMPLMPDKPKQVTVGFDPAEYCVLENVGTVELRCVLDRGSLAVSTEVVVNYTTIADTAAEYEDFIPTQGVLTFGPSESEKFIEIGIVDNEEYEDDEQFFVKLTNLDAYCADNPGQKLPAQFSEGGSVATVMIIDDDHSGAFSFTSQVFRVPESQGQLMLEVRIFVKFIFGKIRNGTVLICPSTPYIRGEFAHHIFARL</sequence>
<evidence type="ECO:0000256" key="4">
    <source>
        <dbReference type="ARBA" id="ARBA00023065"/>
    </source>
</evidence>
<evidence type="ECO:0000256" key="3">
    <source>
        <dbReference type="ARBA" id="ARBA00022837"/>
    </source>
</evidence>
<evidence type="ECO:0000256" key="2">
    <source>
        <dbReference type="ARBA" id="ARBA00022737"/>
    </source>
</evidence>
<dbReference type="Gene3D" id="2.60.40.2030">
    <property type="match status" value="1"/>
</dbReference>
<name>A0A1I8BRM3_MELHA</name>
<dbReference type="GO" id="GO:0007154">
    <property type="term" value="P:cell communication"/>
    <property type="evidence" value="ECO:0007669"/>
    <property type="project" value="InterPro"/>
</dbReference>
<dbReference type="InterPro" id="IPR051171">
    <property type="entry name" value="CaCA"/>
</dbReference>
<feature type="domain" description="Calx-beta" evidence="5">
    <location>
        <begin position="78"/>
        <end position="180"/>
    </location>
</feature>
<dbReference type="AlphaFoldDB" id="A0A1I8BRM3"/>
<dbReference type="SMART" id="SM00237">
    <property type="entry name" value="Calx_beta"/>
    <property type="match status" value="1"/>
</dbReference>
<dbReference type="InterPro" id="IPR032452">
    <property type="entry name" value="Na_Ca_Ex_C-exten"/>
</dbReference>
<dbReference type="Proteomes" id="UP000095281">
    <property type="component" value="Unplaced"/>
</dbReference>
<dbReference type="WBParaSite" id="MhA1_Contig481.frz3.fgene4">
    <property type="protein sequence ID" value="MhA1_Contig481.frz3.fgene4"/>
    <property type="gene ID" value="MhA1_Contig481.frz3.fgene4"/>
</dbReference>
<dbReference type="GO" id="GO:0030424">
    <property type="term" value="C:axon"/>
    <property type="evidence" value="ECO:0007669"/>
    <property type="project" value="TreeGrafter"/>
</dbReference>
<keyword evidence="6" id="KW-1185">Reference proteome</keyword>
<dbReference type="PANTHER" id="PTHR11878:SF75">
    <property type="entry name" value="CALX-BETA DOMAIN-CONTAINING PROTEIN"/>
    <property type="match status" value="1"/>
</dbReference>
<dbReference type="GO" id="GO:0005432">
    <property type="term" value="F:calcium:sodium antiporter activity"/>
    <property type="evidence" value="ECO:0007669"/>
    <property type="project" value="TreeGrafter"/>
</dbReference>
<evidence type="ECO:0000313" key="6">
    <source>
        <dbReference type="Proteomes" id="UP000095281"/>
    </source>
</evidence>
<keyword evidence="4" id="KW-0406">Ion transport</keyword>
<dbReference type="PANTHER" id="PTHR11878">
    <property type="entry name" value="SODIUM/CALCIUM EXCHANGER"/>
    <property type="match status" value="1"/>
</dbReference>
<dbReference type="InterPro" id="IPR038081">
    <property type="entry name" value="CalX-like_sf"/>
</dbReference>
<accession>A0A1I8BRM3</accession>
<reference evidence="7" key="1">
    <citation type="submission" date="2016-11" db="UniProtKB">
        <authorList>
            <consortium name="WormBaseParasite"/>
        </authorList>
    </citation>
    <scope>IDENTIFICATION</scope>
</reference>
<protein>
    <submittedName>
        <fullName evidence="7">Calx-beta domain-containing protein</fullName>
    </submittedName>
</protein>
<keyword evidence="1" id="KW-0732">Signal</keyword>
<dbReference type="GO" id="GO:0042383">
    <property type="term" value="C:sarcolemma"/>
    <property type="evidence" value="ECO:0007669"/>
    <property type="project" value="TreeGrafter"/>
</dbReference>
<keyword evidence="2" id="KW-0677">Repeat</keyword>
<proteinExistence type="predicted"/>
<dbReference type="Pfam" id="PF16494">
    <property type="entry name" value="Na_Ca_ex_C"/>
    <property type="match status" value="1"/>
</dbReference>
<evidence type="ECO:0000259" key="5">
    <source>
        <dbReference type="SMART" id="SM00237"/>
    </source>
</evidence>
<dbReference type="OMA" id="HYTIMEN"/>
<organism evidence="6 7">
    <name type="scientific">Meloidogyne hapla</name>
    <name type="common">Root-knot nematode worm</name>
    <dbReference type="NCBI Taxonomy" id="6305"/>
    <lineage>
        <taxon>Eukaryota</taxon>
        <taxon>Metazoa</taxon>
        <taxon>Ecdysozoa</taxon>
        <taxon>Nematoda</taxon>
        <taxon>Chromadorea</taxon>
        <taxon>Rhabditida</taxon>
        <taxon>Tylenchina</taxon>
        <taxon>Tylenchomorpha</taxon>
        <taxon>Tylenchoidea</taxon>
        <taxon>Meloidogynidae</taxon>
        <taxon>Meloidogyninae</taxon>
        <taxon>Meloidogyne</taxon>
    </lineage>
</organism>
<dbReference type="SUPFAM" id="SSF141072">
    <property type="entry name" value="CalX-like"/>
    <property type="match status" value="1"/>
</dbReference>
<dbReference type="InterPro" id="IPR003644">
    <property type="entry name" value="Calx_beta"/>
</dbReference>